<dbReference type="PANTHER" id="PTHR32063:SF33">
    <property type="entry name" value="RND SUPERFAMILY EFFLUX PUMP PERMEASE COMPONENT"/>
    <property type="match status" value="1"/>
</dbReference>
<dbReference type="Gene3D" id="3.30.70.1430">
    <property type="entry name" value="Multidrug efflux transporter AcrB pore domain"/>
    <property type="match status" value="2"/>
</dbReference>
<feature type="transmembrane region" description="Helical" evidence="2">
    <location>
        <begin position="330"/>
        <end position="349"/>
    </location>
</feature>
<dbReference type="GO" id="GO:0042910">
    <property type="term" value="F:xenobiotic transmembrane transporter activity"/>
    <property type="evidence" value="ECO:0007669"/>
    <property type="project" value="TreeGrafter"/>
</dbReference>
<feature type="transmembrane region" description="Helical" evidence="2">
    <location>
        <begin position="929"/>
        <end position="954"/>
    </location>
</feature>
<dbReference type="Gene3D" id="3.30.2090.10">
    <property type="entry name" value="Multidrug efflux transporter AcrB TolC docking domain, DN and DC subdomains"/>
    <property type="match status" value="2"/>
</dbReference>
<evidence type="ECO:0000313" key="3">
    <source>
        <dbReference type="EMBL" id="QLG45836.1"/>
    </source>
</evidence>
<dbReference type="Gene3D" id="1.20.1640.10">
    <property type="entry name" value="Multidrug efflux transporter AcrB transmembrane domain"/>
    <property type="match status" value="2"/>
</dbReference>
<feature type="transmembrane region" description="Helical" evidence="2">
    <location>
        <begin position="12"/>
        <end position="30"/>
    </location>
</feature>
<organism evidence="3 4">
    <name type="scientific">Costertonia aggregata</name>
    <dbReference type="NCBI Taxonomy" id="343403"/>
    <lineage>
        <taxon>Bacteria</taxon>
        <taxon>Pseudomonadati</taxon>
        <taxon>Bacteroidota</taxon>
        <taxon>Flavobacteriia</taxon>
        <taxon>Flavobacteriales</taxon>
        <taxon>Flavobacteriaceae</taxon>
        <taxon>Costertonia</taxon>
    </lineage>
</organism>
<proteinExistence type="predicted"/>
<feature type="transmembrane region" description="Helical" evidence="2">
    <location>
        <begin position="382"/>
        <end position="407"/>
    </location>
</feature>
<keyword evidence="4" id="KW-1185">Reference proteome</keyword>
<dbReference type="Gene3D" id="3.30.70.1440">
    <property type="entry name" value="Multidrug efflux transporter AcrB pore domain"/>
    <property type="match status" value="1"/>
</dbReference>
<dbReference type="InterPro" id="IPR027463">
    <property type="entry name" value="AcrB_DN_DC_subdom"/>
</dbReference>
<keyword evidence="2" id="KW-0812">Transmembrane</keyword>
<keyword evidence="2" id="KW-1133">Transmembrane helix</keyword>
<dbReference type="InterPro" id="IPR001036">
    <property type="entry name" value="Acrflvin-R"/>
</dbReference>
<dbReference type="PANTHER" id="PTHR32063">
    <property type="match status" value="1"/>
</dbReference>
<feature type="transmembrane region" description="Helical" evidence="2">
    <location>
        <begin position="877"/>
        <end position="896"/>
    </location>
</feature>
<feature type="transmembrane region" description="Helical" evidence="2">
    <location>
        <begin position="1006"/>
        <end position="1031"/>
    </location>
</feature>
<dbReference type="RefSeq" id="WP_179242123.1">
    <property type="nucleotide sequence ID" value="NZ_CP058595.1"/>
</dbReference>
<dbReference type="AlphaFoldDB" id="A0A7H9AQZ9"/>
<dbReference type="GO" id="GO:0005886">
    <property type="term" value="C:plasma membrane"/>
    <property type="evidence" value="ECO:0007669"/>
    <property type="project" value="TreeGrafter"/>
</dbReference>
<evidence type="ECO:0000313" key="4">
    <source>
        <dbReference type="Proteomes" id="UP000509302"/>
    </source>
</evidence>
<gene>
    <name evidence="3" type="ORF">HYG79_10905</name>
</gene>
<dbReference type="Proteomes" id="UP000509302">
    <property type="component" value="Chromosome"/>
</dbReference>
<dbReference type="Gene3D" id="3.30.70.1320">
    <property type="entry name" value="Multidrug efflux transporter AcrB pore domain like"/>
    <property type="match status" value="1"/>
</dbReference>
<evidence type="ECO:0000256" key="1">
    <source>
        <dbReference type="SAM" id="MobiDB-lite"/>
    </source>
</evidence>
<dbReference type="SUPFAM" id="SSF82714">
    <property type="entry name" value="Multidrug efflux transporter AcrB TolC docking domain, DN and DC subdomains"/>
    <property type="match status" value="2"/>
</dbReference>
<feature type="compositionally biased region" description="Polar residues" evidence="1">
    <location>
        <begin position="1076"/>
        <end position="1094"/>
    </location>
</feature>
<feature type="transmembrane region" description="Helical" evidence="2">
    <location>
        <begin position="356"/>
        <end position="376"/>
    </location>
</feature>
<dbReference type="Pfam" id="PF00873">
    <property type="entry name" value="ACR_tran"/>
    <property type="match status" value="1"/>
</dbReference>
<reference evidence="3 4" key="1">
    <citation type="journal article" date="2006" name="Int. J. Syst. Evol. Microbiol.">
        <title>Costertonia aggregata gen. nov., sp. nov., a mesophilic marine bacterium of the family Flavobacteriaceae, isolated from a mature biofilm.</title>
        <authorList>
            <person name="Kwon K.K."/>
            <person name="Lee Y.K."/>
            <person name="Lee H.K."/>
        </authorList>
    </citation>
    <scope>NUCLEOTIDE SEQUENCE [LARGE SCALE GENOMIC DNA]</scope>
    <source>
        <strain evidence="3 4">KCCM 42265</strain>
    </source>
</reference>
<feature type="transmembrane region" description="Helical" evidence="2">
    <location>
        <begin position="975"/>
        <end position="994"/>
    </location>
</feature>
<name>A0A7H9AQZ9_9FLAO</name>
<protein>
    <submittedName>
        <fullName evidence="3">Efflux RND transporter permease subunit</fullName>
    </submittedName>
</protein>
<dbReference type="SUPFAM" id="SSF82693">
    <property type="entry name" value="Multidrug efflux transporter AcrB pore domain, PN1, PN2, PC1 and PC2 subdomains"/>
    <property type="match status" value="2"/>
</dbReference>
<feature type="transmembrane region" description="Helical" evidence="2">
    <location>
        <begin position="460"/>
        <end position="482"/>
    </location>
</feature>
<dbReference type="KEGG" id="cagg:HYG79_10905"/>
<dbReference type="EMBL" id="CP058595">
    <property type="protein sequence ID" value="QLG45836.1"/>
    <property type="molecule type" value="Genomic_DNA"/>
</dbReference>
<dbReference type="PRINTS" id="PR00702">
    <property type="entry name" value="ACRIFLAVINRP"/>
</dbReference>
<dbReference type="SUPFAM" id="SSF82866">
    <property type="entry name" value="Multidrug efflux transporter AcrB transmembrane domain"/>
    <property type="match status" value="2"/>
</dbReference>
<feature type="transmembrane region" description="Helical" evidence="2">
    <location>
        <begin position="427"/>
        <end position="448"/>
    </location>
</feature>
<evidence type="ECO:0000256" key="2">
    <source>
        <dbReference type="SAM" id="Phobius"/>
    </source>
</evidence>
<feature type="region of interest" description="Disordered" evidence="1">
    <location>
        <begin position="1058"/>
        <end position="1102"/>
    </location>
</feature>
<accession>A0A7H9AQZ9</accession>
<keyword evidence="2" id="KW-0472">Membrane</keyword>
<feature type="transmembrane region" description="Helical" evidence="2">
    <location>
        <begin position="903"/>
        <end position="923"/>
    </location>
</feature>
<feature type="compositionally biased region" description="Basic and acidic residues" evidence="1">
    <location>
        <begin position="1058"/>
        <end position="1075"/>
    </location>
</feature>
<feature type="transmembrane region" description="Helical" evidence="2">
    <location>
        <begin position="537"/>
        <end position="559"/>
    </location>
</feature>
<sequence>MRKLIAYFIKYHVAVNVIIIAFAIFGFFGAKSLKSSFFPLIDSKNVLIQVTYPGASPQEIEEGIILKIEDNLKGLEGVDRVTSTSRENSGSINVEIEKGRDIDFMLLEVKNAVDRVPTFPSGMEPLIVSKLDAVRPTISFAVSGENIPLVTLKQIGRQIENDLRAIDGISQIEISGYPQEEIEIAVNENMLLAYNMSFTEVAQAVGNANILVTGGNIKTDAEEYLIRANNRSYYGNELSNLIIRADASGQTIRLNDVAIIRDRFSETPNASYFNGNLSVNATITSTNTEDLIGSAEKVKEYVEDFNQKYNNVKLDVVSDFSKTLVQRTELLTENAIMGMILVLIFLSLFLNTRLAFWVAFGLPVAFLGMFVFAGFFDVTINVLSLFGMIIVIGILVDDGIVIAENIYQHYEKGKKPIQAAIDGTMEVIPPIVSAIITTILAFSIFLFLDGRIGEFFGEVSVIVILTLVVSLVEALIILPAHLAHSKALKPPKGKPKTSIGKIFAKLRVINESGDRFMVWMRDKFYSPTLRFGLKYKLLTFSFFAIALILTFGSIGGGIIRTAFFPRIASDRVQVELLMPNGTNEKVTDSIISMIEEKSEIVNQELTEKYLKGTDKVLFDNIIRNVGPGSSAATLTINLLPGEERPDEIRSDMVTNRLRELVGPVIGVESLIYGSGGNFGGSPVSVSLLGNNIGELKAAKEELKTALQNNPELKDVSDNDPAGIKEIRLQLKDNAYLLGLDLRNIMTQVRAGFFGTQAQRFQRGQDEIRVWVRYDRQDRSSISDLDEMRIVTPGGSRVPLKEIATYTIERGDVAINRLDGRREIQVSADVKNPETTSGTDIMVEIQNNVMPDILSKYPTITPSYEGQNREAGKLIGSLRVVGLSVLLLIYITIAFTFRSFSQPLMLLLLVPFSLTAVAWGHWIHNFPINILSMLGIIALIGIMVNDGLVLIGKFNSNLREGMKFDDAIYEAGRSRFRAIFLTSITTIAGLAPLMLETSRQAQFLKPMAISIAYGIGFATVLTLLMLPLFLAFSNKMKVSTKWLVTGNDITKEEVERAIKEQKEEESYADGGKEEPRQTLNGEISNFSATDDSNQAVELEGNKE</sequence>